<dbReference type="GO" id="GO:0006310">
    <property type="term" value="P:DNA recombination"/>
    <property type="evidence" value="ECO:0007669"/>
    <property type="project" value="UniProtKB-UniRule"/>
</dbReference>
<dbReference type="PANTHER" id="PTHR33991">
    <property type="entry name" value="DNA REPAIR PROTEIN RECO"/>
    <property type="match status" value="1"/>
</dbReference>
<dbReference type="Pfam" id="PF11967">
    <property type="entry name" value="RecO_N"/>
    <property type="match status" value="1"/>
</dbReference>
<evidence type="ECO:0000256" key="7">
    <source>
        <dbReference type="HAMAP-Rule" id="MF_00201"/>
    </source>
</evidence>
<evidence type="ECO:0000256" key="4">
    <source>
        <dbReference type="ARBA" id="ARBA00023172"/>
    </source>
</evidence>
<dbReference type="EMBL" id="DRHL01000007">
    <property type="protein sequence ID" value="HEB13374.1"/>
    <property type="molecule type" value="Genomic_DNA"/>
</dbReference>
<dbReference type="InterPro" id="IPR003717">
    <property type="entry name" value="RecO"/>
</dbReference>
<reference evidence="9" key="1">
    <citation type="journal article" date="2020" name="mSystems">
        <title>Genome- and Community-Level Interaction Insights into Carbon Utilization and Element Cycling Functions of Hydrothermarchaeota in Hydrothermal Sediment.</title>
        <authorList>
            <person name="Zhou Z."/>
            <person name="Liu Y."/>
            <person name="Xu W."/>
            <person name="Pan J."/>
            <person name="Luo Z.H."/>
            <person name="Li M."/>
        </authorList>
    </citation>
    <scope>NUCLEOTIDE SEQUENCE [LARGE SCALE GENOMIC DNA]</scope>
    <source>
        <strain evidence="9">HyVt-369</strain>
    </source>
</reference>
<accession>A0A7C1NM65</accession>
<feature type="domain" description="DNA replication/recombination mediator RecO N-terminal" evidence="8">
    <location>
        <begin position="1"/>
        <end position="76"/>
    </location>
</feature>
<organism evidence="9">
    <name type="scientific">candidate division CPR3 bacterium</name>
    <dbReference type="NCBI Taxonomy" id="2268181"/>
    <lineage>
        <taxon>Bacteria</taxon>
        <taxon>Bacteria division CPR3</taxon>
    </lineage>
</organism>
<dbReference type="GO" id="GO:0006302">
    <property type="term" value="P:double-strand break repair"/>
    <property type="evidence" value="ECO:0007669"/>
    <property type="project" value="TreeGrafter"/>
</dbReference>
<dbReference type="SUPFAM" id="SSF57863">
    <property type="entry name" value="ArfGap/RecO-like zinc finger"/>
    <property type="match status" value="1"/>
</dbReference>
<keyword evidence="5 7" id="KW-0234">DNA repair</keyword>
<evidence type="ECO:0000259" key="8">
    <source>
        <dbReference type="Pfam" id="PF11967"/>
    </source>
</evidence>
<keyword evidence="3 7" id="KW-0227">DNA damage</keyword>
<dbReference type="Gene3D" id="2.40.50.140">
    <property type="entry name" value="Nucleic acid-binding proteins"/>
    <property type="match status" value="1"/>
</dbReference>
<name>A0A7C1NM65_UNCC3</name>
<comment type="function">
    <text evidence="7">Involved in DNA repair and RecF pathway recombination.</text>
</comment>
<gene>
    <name evidence="7 9" type="primary">recO</name>
    <name evidence="9" type="ORF">ENI13_00155</name>
</gene>
<evidence type="ECO:0000256" key="2">
    <source>
        <dbReference type="ARBA" id="ARBA00021310"/>
    </source>
</evidence>
<dbReference type="GO" id="GO:0043590">
    <property type="term" value="C:bacterial nucleoid"/>
    <property type="evidence" value="ECO:0007669"/>
    <property type="project" value="TreeGrafter"/>
</dbReference>
<evidence type="ECO:0000313" key="9">
    <source>
        <dbReference type="EMBL" id="HEB13374.1"/>
    </source>
</evidence>
<evidence type="ECO:0000256" key="5">
    <source>
        <dbReference type="ARBA" id="ARBA00023204"/>
    </source>
</evidence>
<dbReference type="InterPro" id="IPR022572">
    <property type="entry name" value="DNA_rep/recomb_RecO_N"/>
</dbReference>
<protein>
    <recommendedName>
        <fullName evidence="2 7">DNA repair protein RecO</fullName>
    </recommendedName>
    <alternativeName>
        <fullName evidence="6 7">Recombination protein O</fullName>
    </alternativeName>
</protein>
<dbReference type="HAMAP" id="MF_00201">
    <property type="entry name" value="RecO"/>
    <property type="match status" value="1"/>
</dbReference>
<dbReference type="InterPro" id="IPR042242">
    <property type="entry name" value="RecO_C"/>
</dbReference>
<evidence type="ECO:0000256" key="3">
    <source>
        <dbReference type="ARBA" id="ARBA00022763"/>
    </source>
</evidence>
<dbReference type="NCBIfam" id="TIGR00613">
    <property type="entry name" value="reco"/>
    <property type="match status" value="1"/>
</dbReference>
<dbReference type="SUPFAM" id="SSF50249">
    <property type="entry name" value="Nucleic acid-binding proteins"/>
    <property type="match status" value="1"/>
</dbReference>
<evidence type="ECO:0000256" key="1">
    <source>
        <dbReference type="ARBA" id="ARBA00007452"/>
    </source>
</evidence>
<dbReference type="Proteomes" id="UP000885695">
    <property type="component" value="Unassembled WGS sequence"/>
</dbReference>
<dbReference type="Pfam" id="PF02565">
    <property type="entry name" value="RecO_C"/>
    <property type="match status" value="1"/>
</dbReference>
<comment type="caution">
    <text evidence="9">The sequence shown here is derived from an EMBL/GenBank/DDBJ whole genome shotgun (WGS) entry which is preliminary data.</text>
</comment>
<proteinExistence type="inferred from homology"/>
<sequence length="216" mass="24392">MATYYRTPGIILTSFNTGEADRIFVVFTELFGKIRLRAVSQRKITSKLRGGLVSCAVVDLEFIQGKVGKTLTAAEVEIHYSNIAKDMKRLRTAFSIFRSMDVLLSQEQEEQAAWRLIMNSLYALNQKTLDVKTLNLLPYHFLWNLVSLTGYKPHLNSCVSCKGGVEDRDVFFHAIDGGIKCTRLDSPSKNTAPPGYSKIRMGFSNLTFPLFLYFTV</sequence>
<dbReference type="InterPro" id="IPR037278">
    <property type="entry name" value="ARFGAP/RecO"/>
</dbReference>
<dbReference type="AlphaFoldDB" id="A0A7C1NM65"/>
<comment type="similarity">
    <text evidence="1 7">Belongs to the RecO family.</text>
</comment>
<dbReference type="InterPro" id="IPR012340">
    <property type="entry name" value="NA-bd_OB-fold"/>
</dbReference>
<evidence type="ECO:0000256" key="6">
    <source>
        <dbReference type="ARBA" id="ARBA00033409"/>
    </source>
</evidence>
<dbReference type="PANTHER" id="PTHR33991:SF1">
    <property type="entry name" value="DNA REPAIR PROTEIN RECO"/>
    <property type="match status" value="1"/>
</dbReference>
<keyword evidence="4 7" id="KW-0233">DNA recombination</keyword>
<dbReference type="Gene3D" id="1.20.1440.120">
    <property type="entry name" value="Recombination protein O, C-terminal domain"/>
    <property type="match status" value="1"/>
</dbReference>